<dbReference type="Pfam" id="PF07734">
    <property type="entry name" value="FBA_1"/>
    <property type="match status" value="1"/>
</dbReference>
<dbReference type="PANTHER" id="PTHR31672:SF13">
    <property type="entry name" value="F-BOX PROTEIN CPR30-LIKE"/>
    <property type="match status" value="1"/>
</dbReference>
<reference evidence="2" key="1">
    <citation type="journal article" date="2013" name="J. Plant Res.">
        <title>Effect of fungi and light on seed germination of three Opuntia species from semiarid lands of central Mexico.</title>
        <authorList>
            <person name="Delgado-Sanchez P."/>
            <person name="Jimenez-Bremont J.F."/>
            <person name="Guerrero-Gonzalez Mde L."/>
            <person name="Flores J."/>
        </authorList>
    </citation>
    <scope>NUCLEOTIDE SEQUENCE</scope>
    <source>
        <tissue evidence="2">Cladode</tissue>
    </source>
</reference>
<evidence type="ECO:0000313" key="2">
    <source>
        <dbReference type="EMBL" id="MBA4637874.1"/>
    </source>
</evidence>
<dbReference type="SMART" id="SM00256">
    <property type="entry name" value="FBOX"/>
    <property type="match status" value="1"/>
</dbReference>
<sequence>MEYNNSECSSGLPMELVTEVLIRLPVKRLVRCRCVCKAWCSLISSPDFVSIHFSRLHNSEDQPLPLTLYSSGRETFCTLRPALTYKKVIDKDHEIPIAKHLEDLKNCYMYKICHADGLVLMTKTFTSETLLLNPLLGKTIELSPIWSNIDRAVFGIGFDIARNHYKVVVIGKYPIVRV</sequence>
<accession>A0A7C8Z9W7</accession>
<dbReference type="InterPro" id="IPR050796">
    <property type="entry name" value="SCF_F-box_component"/>
</dbReference>
<feature type="domain" description="F-box" evidence="1">
    <location>
        <begin position="6"/>
        <end position="56"/>
    </location>
</feature>
<dbReference type="EMBL" id="GISG01107263">
    <property type="protein sequence ID" value="MBA4637874.1"/>
    <property type="molecule type" value="Transcribed_RNA"/>
</dbReference>
<dbReference type="Pfam" id="PF00646">
    <property type="entry name" value="F-box"/>
    <property type="match status" value="1"/>
</dbReference>
<dbReference type="AlphaFoldDB" id="A0A7C8Z9W7"/>
<evidence type="ECO:0000259" key="1">
    <source>
        <dbReference type="PROSITE" id="PS50181"/>
    </source>
</evidence>
<dbReference type="PANTHER" id="PTHR31672">
    <property type="entry name" value="BNACNNG10540D PROTEIN"/>
    <property type="match status" value="1"/>
</dbReference>
<dbReference type="InterPro" id="IPR006527">
    <property type="entry name" value="F-box-assoc_dom_typ1"/>
</dbReference>
<dbReference type="InterPro" id="IPR036047">
    <property type="entry name" value="F-box-like_dom_sf"/>
</dbReference>
<name>A0A7C8Z9W7_OPUST</name>
<dbReference type="PROSITE" id="PS50181">
    <property type="entry name" value="FBOX"/>
    <property type="match status" value="1"/>
</dbReference>
<organism evidence="2">
    <name type="scientific">Opuntia streptacantha</name>
    <name type="common">Prickly pear cactus</name>
    <name type="synonym">Opuntia cardona</name>
    <dbReference type="NCBI Taxonomy" id="393608"/>
    <lineage>
        <taxon>Eukaryota</taxon>
        <taxon>Viridiplantae</taxon>
        <taxon>Streptophyta</taxon>
        <taxon>Embryophyta</taxon>
        <taxon>Tracheophyta</taxon>
        <taxon>Spermatophyta</taxon>
        <taxon>Magnoliopsida</taxon>
        <taxon>eudicotyledons</taxon>
        <taxon>Gunneridae</taxon>
        <taxon>Pentapetalae</taxon>
        <taxon>Caryophyllales</taxon>
        <taxon>Cactineae</taxon>
        <taxon>Cactaceae</taxon>
        <taxon>Opuntioideae</taxon>
        <taxon>Opuntia</taxon>
    </lineage>
</organism>
<dbReference type="CDD" id="cd22157">
    <property type="entry name" value="F-box_AtFBW1-like"/>
    <property type="match status" value="1"/>
</dbReference>
<dbReference type="Gene3D" id="1.20.1280.50">
    <property type="match status" value="1"/>
</dbReference>
<proteinExistence type="predicted"/>
<dbReference type="SUPFAM" id="SSF81383">
    <property type="entry name" value="F-box domain"/>
    <property type="match status" value="1"/>
</dbReference>
<dbReference type="InterPro" id="IPR001810">
    <property type="entry name" value="F-box_dom"/>
</dbReference>
<protein>
    <recommendedName>
        <fullName evidence="1">F-box domain-containing protein</fullName>
    </recommendedName>
</protein>
<reference evidence="2" key="2">
    <citation type="submission" date="2020-07" db="EMBL/GenBank/DDBJ databases">
        <authorList>
            <person name="Vera ALvarez R."/>
            <person name="Arias-Moreno D.M."/>
            <person name="Jimenez-Jacinto V."/>
            <person name="Jimenez-Bremont J.F."/>
            <person name="Swaminathan K."/>
            <person name="Moose S.P."/>
            <person name="Guerrero-Gonzalez M.L."/>
            <person name="Marino-Ramirez L."/>
            <person name="Landsman D."/>
            <person name="Rodriguez-Kessler M."/>
            <person name="Delgado-Sanchez P."/>
        </authorList>
    </citation>
    <scope>NUCLEOTIDE SEQUENCE</scope>
    <source>
        <tissue evidence="2">Cladode</tissue>
    </source>
</reference>